<accession>A0ABW2SIW3</accession>
<dbReference type="EMBL" id="JBHTEF010000001">
    <property type="protein sequence ID" value="MFC7580067.1"/>
    <property type="molecule type" value="Genomic_DNA"/>
</dbReference>
<evidence type="ECO:0000313" key="1">
    <source>
        <dbReference type="EMBL" id="MFC7580067.1"/>
    </source>
</evidence>
<dbReference type="Gene3D" id="3.30.470.20">
    <property type="entry name" value="ATP-grasp fold, B domain"/>
    <property type="match status" value="1"/>
</dbReference>
<dbReference type="Proteomes" id="UP001596527">
    <property type="component" value="Unassembled WGS sequence"/>
</dbReference>
<dbReference type="RefSeq" id="WP_380971752.1">
    <property type="nucleotide sequence ID" value="NZ_JBHTEF010000001.1"/>
</dbReference>
<proteinExistence type="predicted"/>
<name>A0ABW2SIW3_9ACTO</name>
<keyword evidence="1" id="KW-0436">Ligase</keyword>
<keyword evidence="2" id="KW-1185">Reference proteome</keyword>
<dbReference type="InterPro" id="IPR013815">
    <property type="entry name" value="ATP_grasp_subdomain_1"/>
</dbReference>
<sequence length="304" mass="34238">MTKPRITLVTSAEMPNLYSDEAGLLDALSDRGADPHIAVWSDPGVDWSEAGVCVVRSVSDYAYDRERFLSWAESVPRLLNHADILRWNSDKHYMIDLAKRGLSVIPTTWLEPDQHLSKQQVHSRFPAMGDFVVKPAVSSGVRDIGRYTANDTGQRQAAILQAMNLLSQGRAVMVQRYLEQIDVHGELSLVFFNGLVSHAVEKRAVLHPARVTDPRMHEAVVTAEHATEEQWRWGEEIRAVLHDYVRSLLGRDEQFLFNRVDLVPDGRGSFLVMEVSMVDADLYLEATPEALGNFADAITVRAFW</sequence>
<reference evidence="2" key="1">
    <citation type="journal article" date="2019" name="Int. J. Syst. Evol. Microbiol.">
        <title>The Global Catalogue of Microorganisms (GCM) 10K type strain sequencing project: providing services to taxonomists for standard genome sequencing and annotation.</title>
        <authorList>
            <consortium name="The Broad Institute Genomics Platform"/>
            <consortium name="The Broad Institute Genome Sequencing Center for Infectious Disease"/>
            <person name="Wu L."/>
            <person name="Ma J."/>
        </authorList>
    </citation>
    <scope>NUCLEOTIDE SEQUENCE [LARGE SCALE GENOMIC DNA]</scope>
    <source>
        <strain evidence="2">CCUG 56698</strain>
    </source>
</reference>
<dbReference type="Gene3D" id="3.30.1490.20">
    <property type="entry name" value="ATP-grasp fold, A domain"/>
    <property type="match status" value="1"/>
</dbReference>
<gene>
    <name evidence="1" type="ORF">ACFQWG_02350</name>
</gene>
<dbReference type="Gene3D" id="3.40.50.20">
    <property type="match status" value="1"/>
</dbReference>
<dbReference type="InterPro" id="IPR053191">
    <property type="entry name" value="DcsG_Biosynth_Enzyme"/>
</dbReference>
<dbReference type="GO" id="GO:0016874">
    <property type="term" value="F:ligase activity"/>
    <property type="evidence" value="ECO:0007669"/>
    <property type="project" value="UniProtKB-KW"/>
</dbReference>
<dbReference type="PANTHER" id="PTHR39217:SF1">
    <property type="entry name" value="GLUTATHIONE SYNTHETASE"/>
    <property type="match status" value="1"/>
</dbReference>
<evidence type="ECO:0000313" key="2">
    <source>
        <dbReference type="Proteomes" id="UP001596527"/>
    </source>
</evidence>
<comment type="caution">
    <text evidence="1">The sequence shown here is derived from an EMBL/GenBank/DDBJ whole genome shotgun (WGS) entry which is preliminary data.</text>
</comment>
<organism evidence="1 2">
    <name type="scientific">Schaalia naturae</name>
    <dbReference type="NCBI Taxonomy" id="635203"/>
    <lineage>
        <taxon>Bacteria</taxon>
        <taxon>Bacillati</taxon>
        <taxon>Actinomycetota</taxon>
        <taxon>Actinomycetes</taxon>
        <taxon>Actinomycetales</taxon>
        <taxon>Actinomycetaceae</taxon>
        <taxon>Schaalia</taxon>
    </lineage>
</organism>
<protein>
    <submittedName>
        <fullName evidence="1">RimK family alpha-L-glutamate ligase</fullName>
    </submittedName>
</protein>
<dbReference type="PANTHER" id="PTHR39217">
    <property type="match status" value="1"/>
</dbReference>
<dbReference type="SUPFAM" id="SSF56059">
    <property type="entry name" value="Glutathione synthetase ATP-binding domain-like"/>
    <property type="match status" value="1"/>
</dbReference>